<dbReference type="Pfam" id="PF00989">
    <property type="entry name" value="PAS"/>
    <property type="match status" value="1"/>
</dbReference>
<dbReference type="PANTHER" id="PTHR45339:SF1">
    <property type="entry name" value="HYBRID SIGNAL TRANSDUCTION HISTIDINE KINASE J"/>
    <property type="match status" value="1"/>
</dbReference>
<dbReference type="InterPro" id="IPR011006">
    <property type="entry name" value="CheY-like_superfamily"/>
</dbReference>
<evidence type="ECO:0000259" key="9">
    <source>
        <dbReference type="PROSITE" id="PS50113"/>
    </source>
</evidence>
<evidence type="ECO:0000313" key="10">
    <source>
        <dbReference type="EMBL" id="MCA9385524.1"/>
    </source>
</evidence>
<dbReference type="InterPro" id="IPR000014">
    <property type="entry name" value="PAS"/>
</dbReference>
<dbReference type="SUPFAM" id="SSF55874">
    <property type="entry name" value="ATPase domain of HSP90 chaperone/DNA topoisomerase II/histidine kinase"/>
    <property type="match status" value="1"/>
</dbReference>
<dbReference type="Gene3D" id="3.30.565.10">
    <property type="entry name" value="Histidine kinase-like ATPase, C-terminal domain"/>
    <property type="match status" value="1"/>
</dbReference>
<dbReference type="InterPro" id="IPR013767">
    <property type="entry name" value="PAS_fold"/>
</dbReference>
<evidence type="ECO:0000256" key="4">
    <source>
        <dbReference type="ARBA" id="ARBA00023012"/>
    </source>
</evidence>
<dbReference type="CDD" id="cd00082">
    <property type="entry name" value="HisKA"/>
    <property type="match status" value="1"/>
</dbReference>
<dbReference type="Pfam" id="PF02518">
    <property type="entry name" value="HATPase_c"/>
    <property type="match status" value="1"/>
</dbReference>
<dbReference type="NCBIfam" id="TIGR00229">
    <property type="entry name" value="sensory_box"/>
    <property type="match status" value="3"/>
</dbReference>
<keyword evidence="4" id="KW-0902">Two-component regulatory system</keyword>
<reference evidence="10" key="1">
    <citation type="submission" date="2020-04" db="EMBL/GenBank/DDBJ databases">
        <authorList>
            <person name="Zhang T."/>
        </authorList>
    </citation>
    <scope>NUCLEOTIDE SEQUENCE</scope>
    <source>
        <strain evidence="10">HKST-UBA11</strain>
    </source>
</reference>
<dbReference type="InterPro" id="IPR036097">
    <property type="entry name" value="HisK_dim/P_sf"/>
</dbReference>
<dbReference type="Pfam" id="PF08448">
    <property type="entry name" value="PAS_4"/>
    <property type="match status" value="1"/>
</dbReference>
<dbReference type="InterPro" id="IPR001610">
    <property type="entry name" value="PAC"/>
</dbReference>
<dbReference type="CDD" id="cd16922">
    <property type="entry name" value="HATPase_EvgS-ArcB-TorS-like"/>
    <property type="match status" value="1"/>
</dbReference>
<dbReference type="SUPFAM" id="SSF47384">
    <property type="entry name" value="Homodimeric domain of signal transducing histidine kinase"/>
    <property type="match status" value="1"/>
</dbReference>
<proteinExistence type="predicted"/>
<dbReference type="PROSITE" id="PS50110">
    <property type="entry name" value="RESPONSE_REGULATORY"/>
    <property type="match status" value="1"/>
</dbReference>
<dbReference type="SUPFAM" id="SSF52172">
    <property type="entry name" value="CheY-like"/>
    <property type="match status" value="1"/>
</dbReference>
<dbReference type="InterPro" id="IPR005467">
    <property type="entry name" value="His_kinase_dom"/>
</dbReference>
<dbReference type="AlphaFoldDB" id="A0A955RK53"/>
<dbReference type="SMART" id="SM00091">
    <property type="entry name" value="PAS"/>
    <property type="match status" value="3"/>
</dbReference>
<evidence type="ECO:0000256" key="3">
    <source>
        <dbReference type="ARBA" id="ARBA00022553"/>
    </source>
</evidence>
<comment type="caution">
    <text evidence="10">The sequence shown here is derived from an EMBL/GenBank/DDBJ whole genome shotgun (WGS) entry which is preliminary data.</text>
</comment>
<accession>A0A955RK53</accession>
<comment type="catalytic activity">
    <reaction evidence="1">
        <text>ATP + protein L-histidine = ADP + protein N-phospho-L-histidine.</text>
        <dbReference type="EC" id="2.7.13.3"/>
    </reaction>
</comment>
<dbReference type="InterPro" id="IPR003661">
    <property type="entry name" value="HisK_dim/P_dom"/>
</dbReference>
<evidence type="ECO:0000259" key="7">
    <source>
        <dbReference type="PROSITE" id="PS50110"/>
    </source>
</evidence>
<dbReference type="InterPro" id="IPR001789">
    <property type="entry name" value="Sig_transdc_resp-reg_receiver"/>
</dbReference>
<feature type="domain" description="PAC" evidence="9">
    <location>
        <begin position="345"/>
        <end position="395"/>
    </location>
</feature>
<dbReference type="PROSITE" id="PS50112">
    <property type="entry name" value="PAS"/>
    <property type="match status" value="2"/>
</dbReference>
<dbReference type="PRINTS" id="PR00344">
    <property type="entry name" value="BCTRLSENSOR"/>
</dbReference>
<evidence type="ECO:0000259" key="6">
    <source>
        <dbReference type="PROSITE" id="PS50109"/>
    </source>
</evidence>
<gene>
    <name evidence="10" type="ORF">KC717_02660</name>
</gene>
<evidence type="ECO:0000313" key="11">
    <source>
        <dbReference type="Proteomes" id="UP000754563"/>
    </source>
</evidence>
<dbReference type="SMART" id="SM00086">
    <property type="entry name" value="PAC"/>
    <property type="match status" value="2"/>
</dbReference>
<evidence type="ECO:0000256" key="5">
    <source>
        <dbReference type="PROSITE-ProRule" id="PRU00169"/>
    </source>
</evidence>
<dbReference type="InterPro" id="IPR013656">
    <property type="entry name" value="PAS_4"/>
</dbReference>
<dbReference type="InterPro" id="IPR035965">
    <property type="entry name" value="PAS-like_dom_sf"/>
</dbReference>
<evidence type="ECO:0000256" key="1">
    <source>
        <dbReference type="ARBA" id="ARBA00000085"/>
    </source>
</evidence>
<feature type="domain" description="PAS" evidence="8">
    <location>
        <begin position="143"/>
        <end position="207"/>
    </location>
</feature>
<evidence type="ECO:0000256" key="2">
    <source>
        <dbReference type="ARBA" id="ARBA00012438"/>
    </source>
</evidence>
<feature type="domain" description="PAS" evidence="8">
    <location>
        <begin position="17"/>
        <end position="73"/>
    </location>
</feature>
<dbReference type="EC" id="2.7.13.3" evidence="2"/>
<name>A0A955RK53_9BACT</name>
<organism evidence="10 11">
    <name type="scientific">Candidatus Dojkabacteria bacterium</name>
    <dbReference type="NCBI Taxonomy" id="2099670"/>
    <lineage>
        <taxon>Bacteria</taxon>
        <taxon>Candidatus Dojkabacteria</taxon>
    </lineage>
</organism>
<dbReference type="Proteomes" id="UP000754563">
    <property type="component" value="Unassembled WGS sequence"/>
</dbReference>
<dbReference type="Pfam" id="PF00072">
    <property type="entry name" value="Response_reg"/>
    <property type="match status" value="1"/>
</dbReference>
<dbReference type="InterPro" id="IPR036890">
    <property type="entry name" value="HATPase_C_sf"/>
</dbReference>
<dbReference type="InterPro" id="IPR003594">
    <property type="entry name" value="HATPase_dom"/>
</dbReference>
<dbReference type="SMART" id="SM00388">
    <property type="entry name" value="HisKA"/>
    <property type="match status" value="1"/>
</dbReference>
<dbReference type="Pfam" id="PF00512">
    <property type="entry name" value="HisKA"/>
    <property type="match status" value="1"/>
</dbReference>
<protein>
    <recommendedName>
        <fullName evidence="2">histidine kinase</fullName>
        <ecNumber evidence="2">2.7.13.3</ecNumber>
    </recommendedName>
</protein>
<dbReference type="EMBL" id="JAGQLH010000024">
    <property type="protein sequence ID" value="MCA9385524.1"/>
    <property type="molecule type" value="Genomic_DNA"/>
</dbReference>
<dbReference type="PANTHER" id="PTHR45339">
    <property type="entry name" value="HYBRID SIGNAL TRANSDUCTION HISTIDINE KINASE J"/>
    <property type="match status" value="1"/>
</dbReference>
<dbReference type="SUPFAM" id="SSF55785">
    <property type="entry name" value="PYP-like sensor domain (PAS domain)"/>
    <property type="match status" value="3"/>
</dbReference>
<feature type="domain" description="Response regulatory" evidence="7">
    <location>
        <begin position="661"/>
        <end position="776"/>
    </location>
</feature>
<dbReference type="InterPro" id="IPR000700">
    <property type="entry name" value="PAS-assoc_C"/>
</dbReference>
<dbReference type="PROSITE" id="PS50109">
    <property type="entry name" value="HIS_KIN"/>
    <property type="match status" value="1"/>
</dbReference>
<keyword evidence="3 5" id="KW-0597">Phosphoprotein</keyword>
<dbReference type="GO" id="GO:0000155">
    <property type="term" value="F:phosphorelay sensor kinase activity"/>
    <property type="evidence" value="ECO:0007669"/>
    <property type="project" value="InterPro"/>
</dbReference>
<feature type="domain" description="Histidine kinase" evidence="6">
    <location>
        <begin position="413"/>
        <end position="634"/>
    </location>
</feature>
<dbReference type="Gene3D" id="1.10.287.130">
    <property type="match status" value="1"/>
</dbReference>
<dbReference type="Gene3D" id="3.30.450.20">
    <property type="entry name" value="PAS domain"/>
    <property type="match status" value="3"/>
</dbReference>
<evidence type="ECO:0000259" key="8">
    <source>
        <dbReference type="PROSITE" id="PS50112"/>
    </source>
</evidence>
<sequence>MQTPIDPSKKIAAVFKTNPLFKLLFENSLMGMVVVDPNTLEYVRVNSAFAIMTGYSQKELLSLSFTDITHEEDIDLIYFNELITGKRLYYTRTKRYVKKNGKTLWARVTGHIIRNDEGIPELIISFVEDITTQRNVVTSLQRSEEQLRTIIDLVPHNLFAKDAQGNFILANKSTASDYGLSVDELLGRNQKEFINRQTRISEFLKEDQNVIQSQETKHFPRIFFKSIAGEESYRETIKVPYTDPKTLSCAVLCISIDVTEQTKAEEALRESEQRYRTLIDLLPIGVIIHKDDIPIYINREGLSILGYTNLDDFENANHADILPPEHAKIFQDRIEKMFEHGRPIPPVHIKVKRPDGSIIDVESASSPILYSGQRAIQSVFQDITERKKAEERLVRAKEFAEESERIKEELLTNVSHEIRTPLNAIIGIAEMLLETQLTSEQAEYTGAIKISADNLLIIINEILDMAKIESGTLTSESVEFSLEDIIEQLIQTFQYKIQQNDTLLSISIDENIPSILKGDAVKLRQVILNLLGNAVKFTKEGIISLEVELISHNTDSITVGLKVTDTGIGIPKEKLSMIFESFTQVDSGKNRLHGGTGLGLAIVKRLVEFMKGTITVKSTVGVGSEFYVELNFDYADITSSPYEDTGTSSPQIDDQFLHGKQCLIVEDNSFNQLILEGLLQKWGASVTVAGNGKKALAILKEQTYDILLIDIQMPEMDGLEVTRIIRQELKLDVPIIAISAHTQKQDKKRAKSLGMDAYITKPVDALKLRSILLKHLYSNEQN</sequence>
<dbReference type="Pfam" id="PF13426">
    <property type="entry name" value="PAS_9"/>
    <property type="match status" value="1"/>
</dbReference>
<dbReference type="InterPro" id="IPR004358">
    <property type="entry name" value="Sig_transdc_His_kin-like_C"/>
</dbReference>
<reference evidence="10" key="2">
    <citation type="journal article" date="2021" name="Microbiome">
        <title>Successional dynamics and alternative stable states in a saline activated sludge microbial community over 9 years.</title>
        <authorList>
            <person name="Wang Y."/>
            <person name="Ye J."/>
            <person name="Ju F."/>
            <person name="Liu L."/>
            <person name="Boyd J.A."/>
            <person name="Deng Y."/>
            <person name="Parks D.H."/>
            <person name="Jiang X."/>
            <person name="Yin X."/>
            <person name="Woodcroft B.J."/>
            <person name="Tyson G.W."/>
            <person name="Hugenholtz P."/>
            <person name="Polz M.F."/>
            <person name="Zhang T."/>
        </authorList>
    </citation>
    <scope>NUCLEOTIDE SEQUENCE</scope>
    <source>
        <strain evidence="10">HKST-UBA11</strain>
    </source>
</reference>
<feature type="domain" description="PAC" evidence="9">
    <location>
        <begin position="90"/>
        <end position="142"/>
    </location>
</feature>
<dbReference type="SMART" id="SM00387">
    <property type="entry name" value="HATPase_c"/>
    <property type="match status" value="1"/>
</dbReference>
<dbReference type="CDD" id="cd17546">
    <property type="entry name" value="REC_hyHK_CKI1_RcsC-like"/>
    <property type="match status" value="1"/>
</dbReference>
<feature type="modified residue" description="4-aspartylphosphate" evidence="5">
    <location>
        <position position="710"/>
    </location>
</feature>
<dbReference type="SMART" id="SM00448">
    <property type="entry name" value="REC"/>
    <property type="match status" value="1"/>
</dbReference>
<dbReference type="PROSITE" id="PS50113">
    <property type="entry name" value="PAC"/>
    <property type="match status" value="2"/>
</dbReference>
<dbReference type="CDD" id="cd00130">
    <property type="entry name" value="PAS"/>
    <property type="match status" value="2"/>
</dbReference>
<dbReference type="FunFam" id="3.30.565.10:FF:000010">
    <property type="entry name" value="Sensor histidine kinase RcsC"/>
    <property type="match status" value="1"/>
</dbReference>
<dbReference type="Gene3D" id="3.40.50.2300">
    <property type="match status" value="1"/>
</dbReference>